<dbReference type="Proteomes" id="UP000663860">
    <property type="component" value="Unassembled WGS sequence"/>
</dbReference>
<feature type="transmembrane region" description="Helical" evidence="6">
    <location>
        <begin position="41"/>
        <end position="57"/>
    </location>
</feature>
<evidence type="ECO:0000256" key="3">
    <source>
        <dbReference type="ARBA" id="ARBA00022692"/>
    </source>
</evidence>
<feature type="transmembrane region" description="Helical" evidence="6">
    <location>
        <begin position="77"/>
        <end position="94"/>
    </location>
</feature>
<organism evidence="8 9">
    <name type="scientific">Adineta steineri</name>
    <dbReference type="NCBI Taxonomy" id="433720"/>
    <lineage>
        <taxon>Eukaryota</taxon>
        <taxon>Metazoa</taxon>
        <taxon>Spiralia</taxon>
        <taxon>Gnathifera</taxon>
        <taxon>Rotifera</taxon>
        <taxon>Eurotatoria</taxon>
        <taxon>Bdelloidea</taxon>
        <taxon>Adinetida</taxon>
        <taxon>Adinetidae</taxon>
        <taxon>Adineta</taxon>
    </lineage>
</organism>
<evidence type="ECO:0000256" key="2">
    <source>
        <dbReference type="ARBA" id="ARBA00022597"/>
    </source>
</evidence>
<proteinExistence type="predicted"/>
<comment type="caution">
    <text evidence="8">The sequence shown here is derived from an EMBL/GenBank/DDBJ whole genome shotgun (WGS) entry which is preliminary data.</text>
</comment>
<sequence>MKQFEYSSASTLLITKNSTKNESLIQIARTIISPSFIDIRLMRILIQVFCSCFAGVYTEYLLKNHRSAQVDVMLQNTFMYTNSIICNIVLLIFFDRQQQQQQSIAAADKLFNTLKSIIFERELLVPLIILNNVAIGLVTSLFLKLMDSILKTFARALELLFTSVLAWILFSIPISSNTFLAIIVVFIAMYLYLTNPVVNLPKTSGQGELITTEIIKPNSNVILANTNEYKRL</sequence>
<dbReference type="PANTHER" id="PTHR10231">
    <property type="entry name" value="NUCLEOTIDE-SUGAR TRANSMEMBRANE TRANSPORTER"/>
    <property type="match status" value="1"/>
</dbReference>
<dbReference type="EMBL" id="CAJNOE010000896">
    <property type="protein sequence ID" value="CAF1354569.1"/>
    <property type="molecule type" value="Genomic_DNA"/>
</dbReference>
<evidence type="ECO:0000256" key="4">
    <source>
        <dbReference type="ARBA" id="ARBA00022989"/>
    </source>
</evidence>
<keyword evidence="2" id="KW-0762">Sugar transport</keyword>
<evidence type="ECO:0000256" key="5">
    <source>
        <dbReference type="ARBA" id="ARBA00023136"/>
    </source>
</evidence>
<comment type="subcellular location">
    <subcellularLocation>
        <location evidence="1">Membrane</location>
        <topology evidence="1">Multi-pass membrane protein</topology>
    </subcellularLocation>
</comment>
<dbReference type="GO" id="GO:0015165">
    <property type="term" value="F:pyrimidine nucleotide-sugar transmembrane transporter activity"/>
    <property type="evidence" value="ECO:0007669"/>
    <property type="project" value="InterPro"/>
</dbReference>
<dbReference type="GO" id="GO:0000139">
    <property type="term" value="C:Golgi membrane"/>
    <property type="evidence" value="ECO:0007669"/>
    <property type="project" value="InterPro"/>
</dbReference>
<name>A0A819T431_9BILA</name>
<keyword evidence="5 6" id="KW-0472">Membrane</keyword>
<feature type="transmembrane region" description="Helical" evidence="6">
    <location>
        <begin position="165"/>
        <end position="193"/>
    </location>
</feature>
<dbReference type="InterPro" id="IPR007271">
    <property type="entry name" value="Nuc_sug_transpt"/>
</dbReference>
<dbReference type="Proteomes" id="UP000663868">
    <property type="component" value="Unassembled WGS sequence"/>
</dbReference>
<accession>A0A819T431</accession>
<keyword evidence="2" id="KW-0813">Transport</keyword>
<evidence type="ECO:0000256" key="1">
    <source>
        <dbReference type="ARBA" id="ARBA00004141"/>
    </source>
</evidence>
<evidence type="ECO:0000313" key="9">
    <source>
        <dbReference type="Proteomes" id="UP000663868"/>
    </source>
</evidence>
<dbReference type="AlphaFoldDB" id="A0A819T431"/>
<dbReference type="Pfam" id="PF04142">
    <property type="entry name" value="Nuc_sug_transp"/>
    <property type="match status" value="1"/>
</dbReference>
<feature type="transmembrane region" description="Helical" evidence="6">
    <location>
        <begin position="123"/>
        <end position="145"/>
    </location>
</feature>
<dbReference type="EMBL" id="CAJOBB010004019">
    <property type="protein sequence ID" value="CAF4070258.1"/>
    <property type="molecule type" value="Genomic_DNA"/>
</dbReference>
<evidence type="ECO:0000313" key="7">
    <source>
        <dbReference type="EMBL" id="CAF1354569.1"/>
    </source>
</evidence>
<gene>
    <name evidence="7" type="ORF">IZO911_LOCUS36963</name>
    <name evidence="8" type="ORF">KXQ929_LOCUS32696</name>
</gene>
<keyword evidence="3 6" id="KW-0812">Transmembrane</keyword>
<evidence type="ECO:0000313" key="8">
    <source>
        <dbReference type="EMBL" id="CAF4070258.1"/>
    </source>
</evidence>
<keyword evidence="4 6" id="KW-1133">Transmembrane helix</keyword>
<reference evidence="8" key="1">
    <citation type="submission" date="2021-02" db="EMBL/GenBank/DDBJ databases">
        <authorList>
            <person name="Nowell W R."/>
        </authorList>
    </citation>
    <scope>NUCLEOTIDE SEQUENCE</scope>
</reference>
<protein>
    <submittedName>
        <fullName evidence="8">Uncharacterized protein</fullName>
    </submittedName>
</protein>
<evidence type="ECO:0000256" key="6">
    <source>
        <dbReference type="SAM" id="Phobius"/>
    </source>
</evidence>